<evidence type="ECO:0000313" key="5">
    <source>
        <dbReference type="EMBL" id="AUX26110.1"/>
    </source>
</evidence>
<dbReference type="Pfam" id="PF04828">
    <property type="entry name" value="GFA"/>
    <property type="match status" value="1"/>
</dbReference>
<dbReference type="PANTHER" id="PTHR28620:SF1">
    <property type="entry name" value="CENP-V_GFA DOMAIN-CONTAINING PROTEIN"/>
    <property type="match status" value="1"/>
</dbReference>
<dbReference type="InterPro" id="IPR011057">
    <property type="entry name" value="Mss4-like_sf"/>
</dbReference>
<evidence type="ECO:0000259" key="4">
    <source>
        <dbReference type="PROSITE" id="PS51891"/>
    </source>
</evidence>
<feature type="domain" description="CENP-V/GFA" evidence="4">
    <location>
        <begin position="7"/>
        <end position="120"/>
    </location>
</feature>
<dbReference type="SUPFAM" id="SSF51316">
    <property type="entry name" value="Mss4-like"/>
    <property type="match status" value="1"/>
</dbReference>
<dbReference type="GO" id="GO:0046872">
    <property type="term" value="F:metal ion binding"/>
    <property type="evidence" value="ECO:0007669"/>
    <property type="project" value="UniProtKB-KW"/>
</dbReference>
<dbReference type="AlphaFoldDB" id="A0A4P2Q978"/>
<gene>
    <name evidence="5" type="ORF">SOCEGT47_066690</name>
</gene>
<dbReference type="RefSeq" id="WP_129353495.1">
    <property type="nucleotide sequence ID" value="NZ_CP012670.1"/>
</dbReference>
<keyword evidence="5" id="KW-0456">Lyase</keyword>
<dbReference type="PROSITE" id="PS51891">
    <property type="entry name" value="CENP_V_GFA"/>
    <property type="match status" value="1"/>
</dbReference>
<organism evidence="5 6">
    <name type="scientific">Sorangium cellulosum</name>
    <name type="common">Polyangium cellulosum</name>
    <dbReference type="NCBI Taxonomy" id="56"/>
    <lineage>
        <taxon>Bacteria</taxon>
        <taxon>Pseudomonadati</taxon>
        <taxon>Myxococcota</taxon>
        <taxon>Polyangia</taxon>
        <taxon>Polyangiales</taxon>
        <taxon>Polyangiaceae</taxon>
        <taxon>Sorangium</taxon>
    </lineage>
</organism>
<comment type="similarity">
    <text evidence="1">Belongs to the Gfa family.</text>
</comment>
<dbReference type="EC" id="4.4.1.22" evidence="5"/>
<keyword evidence="2" id="KW-0479">Metal-binding</keyword>
<proteinExistence type="inferred from homology"/>
<dbReference type="GO" id="GO:0051907">
    <property type="term" value="F:S-(hydroxymethyl)glutathione synthase activity"/>
    <property type="evidence" value="ECO:0007669"/>
    <property type="project" value="UniProtKB-EC"/>
</dbReference>
<accession>A0A4P2Q978</accession>
<dbReference type="OrthoDB" id="9805575at2"/>
<dbReference type="InterPro" id="IPR052355">
    <property type="entry name" value="CENP-V-like"/>
</dbReference>
<keyword evidence="3" id="KW-0862">Zinc</keyword>
<evidence type="ECO:0000256" key="2">
    <source>
        <dbReference type="ARBA" id="ARBA00022723"/>
    </source>
</evidence>
<dbReference type="EMBL" id="CP012670">
    <property type="protein sequence ID" value="AUX26110.1"/>
    <property type="molecule type" value="Genomic_DNA"/>
</dbReference>
<sequence>MAELKTYTGGCHCGKVRFEVKADLSAPVMSCNCSICAKTGTLLTFAPAEQFTLQQGGDALTDYQFNKKMIHHMFCSVCGIRSFARGTAPNGSEMCAINVRCLDDVDLDALTVTRIDGKSM</sequence>
<dbReference type="PANTHER" id="PTHR28620">
    <property type="entry name" value="CENTROMERE PROTEIN V"/>
    <property type="match status" value="1"/>
</dbReference>
<reference evidence="5 6" key="1">
    <citation type="submission" date="2015-09" db="EMBL/GenBank/DDBJ databases">
        <title>Sorangium comparison.</title>
        <authorList>
            <person name="Zaburannyi N."/>
            <person name="Bunk B."/>
            <person name="Overmann J."/>
            <person name="Mueller R."/>
        </authorList>
    </citation>
    <scope>NUCLEOTIDE SEQUENCE [LARGE SCALE GENOMIC DNA]</scope>
    <source>
        <strain evidence="5 6">So ceGT47</strain>
    </source>
</reference>
<name>A0A4P2Q978_SORCE</name>
<dbReference type="Gene3D" id="2.170.150.70">
    <property type="match status" value="1"/>
</dbReference>
<evidence type="ECO:0000256" key="3">
    <source>
        <dbReference type="ARBA" id="ARBA00022833"/>
    </source>
</evidence>
<evidence type="ECO:0000313" key="6">
    <source>
        <dbReference type="Proteomes" id="UP000295781"/>
    </source>
</evidence>
<dbReference type="InterPro" id="IPR006913">
    <property type="entry name" value="CENP-V/GFA"/>
</dbReference>
<protein>
    <submittedName>
        <fullName evidence="5">Aldehyde-activating protein</fullName>
        <ecNumber evidence="5">4.4.1.22</ecNumber>
    </submittedName>
</protein>
<dbReference type="Proteomes" id="UP000295781">
    <property type="component" value="Chromosome"/>
</dbReference>
<evidence type="ECO:0000256" key="1">
    <source>
        <dbReference type="ARBA" id="ARBA00005495"/>
    </source>
</evidence>